<gene>
    <name evidence="1" type="ORF">BDR25DRAFT_32172</name>
</gene>
<reference evidence="1" key="1">
    <citation type="journal article" date="2020" name="Stud. Mycol.">
        <title>101 Dothideomycetes genomes: a test case for predicting lifestyles and emergence of pathogens.</title>
        <authorList>
            <person name="Haridas S."/>
            <person name="Albert R."/>
            <person name="Binder M."/>
            <person name="Bloem J."/>
            <person name="Labutti K."/>
            <person name="Salamov A."/>
            <person name="Andreopoulos B."/>
            <person name="Baker S."/>
            <person name="Barry K."/>
            <person name="Bills G."/>
            <person name="Bluhm B."/>
            <person name="Cannon C."/>
            <person name="Castanera R."/>
            <person name="Culley D."/>
            <person name="Daum C."/>
            <person name="Ezra D."/>
            <person name="Gonzalez J."/>
            <person name="Henrissat B."/>
            <person name="Kuo A."/>
            <person name="Liang C."/>
            <person name="Lipzen A."/>
            <person name="Lutzoni F."/>
            <person name="Magnuson J."/>
            <person name="Mondo S."/>
            <person name="Nolan M."/>
            <person name="Ohm R."/>
            <person name="Pangilinan J."/>
            <person name="Park H.-J."/>
            <person name="Ramirez L."/>
            <person name="Alfaro M."/>
            <person name="Sun H."/>
            <person name="Tritt A."/>
            <person name="Yoshinaga Y."/>
            <person name="Zwiers L.-H."/>
            <person name="Turgeon B."/>
            <person name="Goodwin S."/>
            <person name="Spatafora J."/>
            <person name="Crous P."/>
            <person name="Grigoriev I."/>
        </authorList>
    </citation>
    <scope>NUCLEOTIDE SEQUENCE</scope>
    <source>
        <strain evidence="1">ATCC 200398</strain>
    </source>
</reference>
<dbReference type="EMBL" id="MU003507">
    <property type="protein sequence ID" value="KAF2470739.1"/>
    <property type="molecule type" value="Genomic_DNA"/>
</dbReference>
<protein>
    <submittedName>
        <fullName evidence="1">Uncharacterized protein</fullName>
    </submittedName>
</protein>
<sequence length="828" mass="89331">MRVRTQVDLLDMADADHRAAFLRTLAEVDEKGRQTALALFAAIHLIPTGAEVLADVINNLFAIVAPLPLLKRLLEDNSPFPGTGLGELSVCFETCQYALSKAESIVRDVDASIASTVESPVIPPGEIESIRNILCGCFHDMMVIISSARVERLESSSFERTDDDVRESRRLREALKQREWPQWPITPDSRLTPPGPVVINNPVNPFAPLSTPSQERDVLELQHPRGFRGRYGHPDYPWLHKKAAIQLQPADPVLHFEKSFEECELERYKLRQQGRYPNIAAFGIWPPTFIQPNSIQDYQLRPAITELVKNTEHERAVQKEGLALRSQFTSSGSNTYDTTASTVASLASEAVVNTPASTRDSTPTVDAEKDATASSFKPGSCESKTELAVQETSLKDASLALGTTAKPIGVTGNTSSDPADNCSDDTPSSTRKSAPKPTFSLFCPVSKDPSPLPSNLAPAHNSSAAAKASPSPFGLQAPSFGVTAAPSMFGGRCTLPQPPPKDWPPKIMEAYLLRPLCEDVQLGIEWTYDVKQLPLHEKGIRAHVRALGPDYSVIDALADLLPEHLRLIQIRVKNRHGHLRSVRLTRATDMVTKMGTFKVQSVIFVLETSHPSGLENDASAAPTNPPLGGLFGLPDQGNDSIFSGFGQNNSTGFRGFGQNNNTGFRGFGQNNNTGFRGFAKTTIQALERSAKTTIQALGRSAKTTIQALTGSAKTTIPALVSSVKIITLALGGSARITTRALAGSAKITIRALVGLAKITTLALAGSAKITIRALVDSAKVTMRIACSAVQAGITTKEGFLVVHLRTITILDSLSATRSTATLEDFLVN</sequence>
<evidence type="ECO:0000313" key="1">
    <source>
        <dbReference type="EMBL" id="KAF2470739.1"/>
    </source>
</evidence>
<accession>A0ACB6QUN7</accession>
<name>A0ACB6QUN7_9PLEO</name>
<comment type="caution">
    <text evidence="1">The sequence shown here is derived from an EMBL/GenBank/DDBJ whole genome shotgun (WGS) entry which is preliminary data.</text>
</comment>
<organism evidence="1 2">
    <name type="scientific">Lindgomyces ingoldianus</name>
    <dbReference type="NCBI Taxonomy" id="673940"/>
    <lineage>
        <taxon>Eukaryota</taxon>
        <taxon>Fungi</taxon>
        <taxon>Dikarya</taxon>
        <taxon>Ascomycota</taxon>
        <taxon>Pezizomycotina</taxon>
        <taxon>Dothideomycetes</taxon>
        <taxon>Pleosporomycetidae</taxon>
        <taxon>Pleosporales</taxon>
        <taxon>Lindgomycetaceae</taxon>
        <taxon>Lindgomyces</taxon>
    </lineage>
</organism>
<dbReference type="Proteomes" id="UP000799755">
    <property type="component" value="Unassembled WGS sequence"/>
</dbReference>
<evidence type="ECO:0000313" key="2">
    <source>
        <dbReference type="Proteomes" id="UP000799755"/>
    </source>
</evidence>
<keyword evidence="2" id="KW-1185">Reference proteome</keyword>
<proteinExistence type="predicted"/>